<dbReference type="STRING" id="1305675.BFG57_02740"/>
<keyword evidence="3" id="KW-1185">Reference proteome</keyword>
<comment type="caution">
    <text evidence="2">The sequence shown here is derived from an EMBL/GenBank/DDBJ whole genome shotgun (WGS) entry which is preliminary data.</text>
</comment>
<evidence type="ECO:0000259" key="1">
    <source>
        <dbReference type="Pfam" id="PF26154"/>
    </source>
</evidence>
<gene>
    <name evidence="2" type="ORF">BFG57_02740</name>
</gene>
<dbReference type="InterPro" id="IPR058355">
    <property type="entry name" value="DUF8042"/>
</dbReference>
<feature type="domain" description="DUF8042" evidence="1">
    <location>
        <begin position="1"/>
        <end position="113"/>
    </location>
</feature>
<dbReference type="EMBL" id="MJEH01000033">
    <property type="protein sequence ID" value="OEH92205.1"/>
    <property type="molecule type" value="Genomic_DNA"/>
</dbReference>
<dbReference type="OrthoDB" id="2874105at2"/>
<sequence>MEKNIKVMNKITELLETCEIGLKHIQHQYQQMRYEESMMLFHDVIHAFATIENSYNNLNVKEEIKSSNELRKAFDLIVNFYEENDYAQLQQVMQFTLLPSFKRWRAELEDNLTQLLMN</sequence>
<protein>
    <recommendedName>
        <fullName evidence="1">DUF8042 domain-containing protein</fullName>
    </recommendedName>
</protein>
<name>A0A1E5LDP2_9BACI</name>
<organism evidence="2 3">
    <name type="scientific">Bacillus solimangrovi</name>
    <dbReference type="NCBI Taxonomy" id="1305675"/>
    <lineage>
        <taxon>Bacteria</taxon>
        <taxon>Bacillati</taxon>
        <taxon>Bacillota</taxon>
        <taxon>Bacilli</taxon>
        <taxon>Bacillales</taxon>
        <taxon>Bacillaceae</taxon>
        <taxon>Bacillus</taxon>
    </lineage>
</organism>
<evidence type="ECO:0000313" key="3">
    <source>
        <dbReference type="Proteomes" id="UP000095209"/>
    </source>
</evidence>
<dbReference type="RefSeq" id="WP_069717746.1">
    <property type="nucleotide sequence ID" value="NZ_MJEH01000033.1"/>
</dbReference>
<reference evidence="2 3" key="1">
    <citation type="submission" date="2016-08" db="EMBL/GenBank/DDBJ databases">
        <title>Genome of Bacillus solimangrovi GH2-4.</title>
        <authorList>
            <person name="Lim S."/>
            <person name="Kim B.-C."/>
        </authorList>
    </citation>
    <scope>NUCLEOTIDE SEQUENCE [LARGE SCALE GENOMIC DNA]</scope>
    <source>
        <strain evidence="2 3">GH2-4</strain>
    </source>
</reference>
<proteinExistence type="predicted"/>
<dbReference type="AlphaFoldDB" id="A0A1E5LDP2"/>
<dbReference type="Proteomes" id="UP000095209">
    <property type="component" value="Unassembled WGS sequence"/>
</dbReference>
<evidence type="ECO:0000313" key="2">
    <source>
        <dbReference type="EMBL" id="OEH92205.1"/>
    </source>
</evidence>
<dbReference type="Pfam" id="PF26154">
    <property type="entry name" value="DUF8042"/>
    <property type="match status" value="1"/>
</dbReference>
<accession>A0A1E5LDP2</accession>